<organism evidence="2 3">
    <name type="scientific">Capsicum annuum</name>
    <name type="common">Capsicum pepper</name>
    <dbReference type="NCBI Taxonomy" id="4072"/>
    <lineage>
        <taxon>Eukaryota</taxon>
        <taxon>Viridiplantae</taxon>
        <taxon>Streptophyta</taxon>
        <taxon>Embryophyta</taxon>
        <taxon>Tracheophyta</taxon>
        <taxon>Spermatophyta</taxon>
        <taxon>Magnoliopsida</taxon>
        <taxon>eudicotyledons</taxon>
        <taxon>Gunneridae</taxon>
        <taxon>Pentapetalae</taxon>
        <taxon>asterids</taxon>
        <taxon>lamiids</taxon>
        <taxon>Solanales</taxon>
        <taxon>Solanaceae</taxon>
        <taxon>Solanoideae</taxon>
        <taxon>Capsiceae</taxon>
        <taxon>Capsicum</taxon>
    </lineage>
</organism>
<protein>
    <submittedName>
        <fullName evidence="2">Uncharacterized protein</fullName>
    </submittedName>
</protein>
<dbReference type="EMBL" id="AYRZ02000014">
    <property type="protein sequence ID" value="PHT64482.1"/>
    <property type="molecule type" value="Genomic_DNA"/>
</dbReference>
<keyword evidence="3" id="KW-1185">Reference proteome</keyword>
<dbReference type="Proteomes" id="UP000222542">
    <property type="component" value="Unassembled WGS sequence"/>
</dbReference>
<comment type="caution">
    <text evidence="2">The sequence shown here is derived from an EMBL/GenBank/DDBJ whole genome shotgun (WGS) entry which is preliminary data.</text>
</comment>
<sequence>MDLNLFESQLYFTTHLQGEHHVEYSLFRDIEENGHQTNKELGIKINTDVRDLGEDMNKCNLNDEKGSDLRDDRDLNDLNDKNFDIEPIKPLNDKNKKWKWRTNKRNTGVLEKEPNSRKKDQRFSPLPKVNSARPYWKSRMLHKTGRRLFCRNCELLKKMRHGNWWIYPRERNQWAANGCSPPNSNQMDP</sequence>
<dbReference type="Gramene" id="PHT64482">
    <property type="protein sequence ID" value="PHT64482"/>
    <property type="gene ID" value="T459_31636"/>
</dbReference>
<name>A0A2G2Y419_CAPAN</name>
<accession>A0A2G2Y419</accession>
<dbReference type="AlphaFoldDB" id="A0A2G2Y419"/>
<reference evidence="2 3" key="1">
    <citation type="journal article" date="2014" name="Nat. Genet.">
        <title>Genome sequence of the hot pepper provides insights into the evolution of pungency in Capsicum species.</title>
        <authorList>
            <person name="Kim S."/>
            <person name="Park M."/>
            <person name="Yeom S.I."/>
            <person name="Kim Y.M."/>
            <person name="Lee J.M."/>
            <person name="Lee H.A."/>
            <person name="Seo E."/>
            <person name="Choi J."/>
            <person name="Cheong K."/>
            <person name="Kim K.T."/>
            <person name="Jung K."/>
            <person name="Lee G.W."/>
            <person name="Oh S.K."/>
            <person name="Bae C."/>
            <person name="Kim S.B."/>
            <person name="Lee H.Y."/>
            <person name="Kim S.Y."/>
            <person name="Kim M.S."/>
            <person name="Kang B.C."/>
            <person name="Jo Y.D."/>
            <person name="Yang H.B."/>
            <person name="Jeong H.J."/>
            <person name="Kang W.H."/>
            <person name="Kwon J.K."/>
            <person name="Shin C."/>
            <person name="Lim J.Y."/>
            <person name="Park J.H."/>
            <person name="Huh J.H."/>
            <person name="Kim J.S."/>
            <person name="Kim B.D."/>
            <person name="Cohen O."/>
            <person name="Paran I."/>
            <person name="Suh M.C."/>
            <person name="Lee S.B."/>
            <person name="Kim Y.K."/>
            <person name="Shin Y."/>
            <person name="Noh S.J."/>
            <person name="Park J."/>
            <person name="Seo Y.S."/>
            <person name="Kwon S.Y."/>
            <person name="Kim H.A."/>
            <person name="Park J.M."/>
            <person name="Kim H.J."/>
            <person name="Choi S.B."/>
            <person name="Bosland P.W."/>
            <person name="Reeves G."/>
            <person name="Jo S.H."/>
            <person name="Lee B.W."/>
            <person name="Cho H.T."/>
            <person name="Choi H.S."/>
            <person name="Lee M.S."/>
            <person name="Yu Y."/>
            <person name="Do Choi Y."/>
            <person name="Park B.S."/>
            <person name="van Deynze A."/>
            <person name="Ashrafi H."/>
            <person name="Hill T."/>
            <person name="Kim W.T."/>
            <person name="Pai H.S."/>
            <person name="Ahn H.K."/>
            <person name="Yeam I."/>
            <person name="Giovannoni J.J."/>
            <person name="Rose J.K."/>
            <person name="Sorensen I."/>
            <person name="Lee S.J."/>
            <person name="Kim R.W."/>
            <person name="Choi I.Y."/>
            <person name="Choi B.S."/>
            <person name="Lim J.S."/>
            <person name="Lee Y.H."/>
            <person name="Choi D."/>
        </authorList>
    </citation>
    <scope>NUCLEOTIDE SEQUENCE [LARGE SCALE GENOMIC DNA]</scope>
    <source>
        <strain evidence="3">cv. CM334</strain>
    </source>
</reference>
<proteinExistence type="predicted"/>
<evidence type="ECO:0000313" key="2">
    <source>
        <dbReference type="EMBL" id="PHT64482.1"/>
    </source>
</evidence>
<evidence type="ECO:0000256" key="1">
    <source>
        <dbReference type="SAM" id="MobiDB-lite"/>
    </source>
</evidence>
<feature type="region of interest" description="Disordered" evidence="1">
    <location>
        <begin position="106"/>
        <end position="129"/>
    </location>
</feature>
<gene>
    <name evidence="2" type="ORF">T459_31636</name>
</gene>
<feature type="compositionally biased region" description="Basic and acidic residues" evidence="1">
    <location>
        <begin position="110"/>
        <end position="122"/>
    </location>
</feature>
<reference evidence="2 3" key="2">
    <citation type="journal article" date="2017" name="Genome Biol.">
        <title>New reference genome sequences of hot pepper reveal the massive evolution of plant disease-resistance genes by retroduplication.</title>
        <authorList>
            <person name="Kim S."/>
            <person name="Park J."/>
            <person name="Yeom S.I."/>
            <person name="Kim Y.M."/>
            <person name="Seo E."/>
            <person name="Kim K.T."/>
            <person name="Kim M.S."/>
            <person name="Lee J.M."/>
            <person name="Cheong K."/>
            <person name="Shin H.S."/>
            <person name="Kim S.B."/>
            <person name="Han K."/>
            <person name="Lee J."/>
            <person name="Park M."/>
            <person name="Lee H.A."/>
            <person name="Lee H.Y."/>
            <person name="Lee Y."/>
            <person name="Oh S."/>
            <person name="Lee J.H."/>
            <person name="Choi E."/>
            <person name="Choi E."/>
            <person name="Lee S.E."/>
            <person name="Jeon J."/>
            <person name="Kim H."/>
            <person name="Choi G."/>
            <person name="Song H."/>
            <person name="Lee J."/>
            <person name="Lee S.C."/>
            <person name="Kwon J.K."/>
            <person name="Lee H.Y."/>
            <person name="Koo N."/>
            <person name="Hong Y."/>
            <person name="Kim R.W."/>
            <person name="Kang W.H."/>
            <person name="Huh J.H."/>
            <person name="Kang B.C."/>
            <person name="Yang T.J."/>
            <person name="Lee Y.H."/>
            <person name="Bennetzen J.L."/>
            <person name="Choi D."/>
        </authorList>
    </citation>
    <scope>NUCLEOTIDE SEQUENCE [LARGE SCALE GENOMIC DNA]</scope>
    <source>
        <strain evidence="3">cv. CM334</strain>
    </source>
</reference>
<evidence type="ECO:0000313" key="3">
    <source>
        <dbReference type="Proteomes" id="UP000222542"/>
    </source>
</evidence>